<sequence length="400" mass="42852">MFSRLLLASLSATVAHAHLAAWHKGMYALNGVSGSVDYNSDDVVTPLWQLPKDQWWFHAVNNVPNFPPADGDYLELPAGKSFTVEIASNRGETTLSFDGQFASDWPDGQTYPADYNVPTCITSPNMHTQNQSQAAGTAFAISYNSDITKVTPDNLVVFSVRYHTPWLRVTSYDVPADMPACPEGGCICSWGWVRRFLTFHSSVLTSSPLSFSKIPNGCGEPNMYHLPYRCMVTGATGTKAVGTPKPPVWCEDDPSSCVTGPKQMLYWNQLDGNNIEVSGYDLAGEARSPAYNSKCGFDDGAQNDIFTGPSISNSGSSGSSSSGSSSGSSSTKTTTVPSSSPTTTNAAPKETATSSSTANSASASASASATSQCKPRKVRRAEARKKRATTMHRRRSAHVY</sequence>
<keyword evidence="6" id="KW-0560">Oxidoreductase</keyword>
<evidence type="ECO:0000256" key="1">
    <source>
        <dbReference type="ARBA" id="ARBA00001973"/>
    </source>
</evidence>
<keyword evidence="8" id="KW-0503">Monooxygenase</keyword>
<comment type="cofactor">
    <cofactor evidence="1">
        <name>Cu(2+)</name>
        <dbReference type="ChEBI" id="CHEBI:29036"/>
    </cofactor>
</comment>
<dbReference type="GO" id="GO:0004497">
    <property type="term" value="F:monooxygenase activity"/>
    <property type="evidence" value="ECO:0007669"/>
    <property type="project" value="UniProtKB-KW"/>
</dbReference>
<dbReference type="AlphaFoldDB" id="A0A8H6YIT7"/>
<feature type="signal peptide" evidence="13">
    <location>
        <begin position="1"/>
        <end position="17"/>
    </location>
</feature>
<dbReference type="GO" id="GO:0005576">
    <property type="term" value="C:extracellular region"/>
    <property type="evidence" value="ECO:0007669"/>
    <property type="project" value="UniProtKB-SubCell"/>
</dbReference>
<keyword evidence="3" id="KW-0964">Secreted</keyword>
<proteinExistence type="inferred from homology"/>
<evidence type="ECO:0000256" key="7">
    <source>
        <dbReference type="ARBA" id="ARBA00023008"/>
    </source>
</evidence>
<evidence type="ECO:0000313" key="15">
    <source>
        <dbReference type="Proteomes" id="UP000623467"/>
    </source>
</evidence>
<feature type="compositionally biased region" description="Basic residues" evidence="12">
    <location>
        <begin position="374"/>
        <end position="400"/>
    </location>
</feature>
<evidence type="ECO:0000313" key="14">
    <source>
        <dbReference type="EMBL" id="KAF7359076.1"/>
    </source>
</evidence>
<evidence type="ECO:0000256" key="5">
    <source>
        <dbReference type="ARBA" id="ARBA00022729"/>
    </source>
</evidence>
<evidence type="ECO:0000256" key="9">
    <source>
        <dbReference type="ARBA" id="ARBA00023157"/>
    </source>
</evidence>
<evidence type="ECO:0000256" key="3">
    <source>
        <dbReference type="ARBA" id="ARBA00022525"/>
    </source>
</evidence>
<evidence type="ECO:0000256" key="12">
    <source>
        <dbReference type="SAM" id="MobiDB-lite"/>
    </source>
</evidence>
<evidence type="ECO:0000256" key="10">
    <source>
        <dbReference type="ARBA" id="ARBA00023180"/>
    </source>
</evidence>
<dbReference type="GO" id="GO:0046872">
    <property type="term" value="F:metal ion binding"/>
    <property type="evidence" value="ECO:0007669"/>
    <property type="project" value="UniProtKB-KW"/>
</dbReference>
<dbReference type="Proteomes" id="UP000623467">
    <property type="component" value="Unassembled WGS sequence"/>
</dbReference>
<keyword evidence="9" id="KW-1015">Disulfide bond</keyword>
<dbReference type="OrthoDB" id="2019572at2759"/>
<evidence type="ECO:0000256" key="8">
    <source>
        <dbReference type="ARBA" id="ARBA00023033"/>
    </source>
</evidence>
<reference evidence="14" key="1">
    <citation type="submission" date="2020-05" db="EMBL/GenBank/DDBJ databases">
        <title>Mycena genomes resolve the evolution of fungal bioluminescence.</title>
        <authorList>
            <person name="Tsai I.J."/>
        </authorList>
    </citation>
    <scope>NUCLEOTIDE SEQUENCE</scope>
    <source>
        <strain evidence="14">160909Yilan</strain>
    </source>
</reference>
<accession>A0A8H6YIT7</accession>
<comment type="similarity">
    <text evidence="11">Belongs to the polysaccharide monooxygenase AA14 family.</text>
</comment>
<protein>
    <submittedName>
        <fullName evidence="14">Uncharacterized protein</fullName>
    </submittedName>
</protein>
<dbReference type="InterPro" id="IPR054497">
    <property type="entry name" value="LPMO_AA14"/>
</dbReference>
<evidence type="ECO:0000256" key="11">
    <source>
        <dbReference type="ARBA" id="ARBA00046340"/>
    </source>
</evidence>
<feature type="compositionally biased region" description="Low complexity" evidence="12">
    <location>
        <begin position="351"/>
        <end position="371"/>
    </location>
</feature>
<dbReference type="Pfam" id="PF22810">
    <property type="entry name" value="LPMO_AA14"/>
    <property type="match status" value="1"/>
</dbReference>
<evidence type="ECO:0000256" key="4">
    <source>
        <dbReference type="ARBA" id="ARBA00022723"/>
    </source>
</evidence>
<comment type="subcellular location">
    <subcellularLocation>
        <location evidence="2">Secreted</location>
    </subcellularLocation>
</comment>
<keyword evidence="15" id="KW-1185">Reference proteome</keyword>
<dbReference type="EMBL" id="JACAZH010000009">
    <property type="protein sequence ID" value="KAF7359076.1"/>
    <property type="molecule type" value="Genomic_DNA"/>
</dbReference>
<keyword evidence="5 13" id="KW-0732">Signal</keyword>
<name>A0A8H6YIT7_9AGAR</name>
<evidence type="ECO:0000256" key="13">
    <source>
        <dbReference type="SAM" id="SignalP"/>
    </source>
</evidence>
<evidence type="ECO:0000256" key="6">
    <source>
        <dbReference type="ARBA" id="ARBA00023002"/>
    </source>
</evidence>
<organism evidence="14 15">
    <name type="scientific">Mycena sanguinolenta</name>
    <dbReference type="NCBI Taxonomy" id="230812"/>
    <lineage>
        <taxon>Eukaryota</taxon>
        <taxon>Fungi</taxon>
        <taxon>Dikarya</taxon>
        <taxon>Basidiomycota</taxon>
        <taxon>Agaricomycotina</taxon>
        <taxon>Agaricomycetes</taxon>
        <taxon>Agaricomycetidae</taxon>
        <taxon>Agaricales</taxon>
        <taxon>Marasmiineae</taxon>
        <taxon>Mycenaceae</taxon>
        <taxon>Mycena</taxon>
    </lineage>
</organism>
<keyword evidence="7" id="KW-0186">Copper</keyword>
<gene>
    <name evidence="14" type="ORF">MSAN_01248700</name>
</gene>
<keyword evidence="4" id="KW-0479">Metal-binding</keyword>
<feature type="compositionally biased region" description="Low complexity" evidence="12">
    <location>
        <begin position="307"/>
        <end position="344"/>
    </location>
</feature>
<comment type="caution">
    <text evidence="14">The sequence shown here is derived from an EMBL/GenBank/DDBJ whole genome shotgun (WGS) entry which is preliminary data.</text>
</comment>
<feature type="region of interest" description="Disordered" evidence="12">
    <location>
        <begin position="306"/>
        <end position="400"/>
    </location>
</feature>
<keyword evidence="10" id="KW-0325">Glycoprotein</keyword>
<evidence type="ECO:0000256" key="2">
    <source>
        <dbReference type="ARBA" id="ARBA00004613"/>
    </source>
</evidence>
<feature type="chain" id="PRO_5034915144" evidence="13">
    <location>
        <begin position="18"/>
        <end position="400"/>
    </location>
</feature>